<evidence type="ECO:0000256" key="3">
    <source>
        <dbReference type="RuleBase" id="RU367091"/>
    </source>
</evidence>
<evidence type="ECO:0000256" key="1">
    <source>
        <dbReference type="ARBA" id="ARBA00022803"/>
    </source>
</evidence>
<dbReference type="RefSeq" id="XP_020063805.1">
    <property type="nucleotide sequence ID" value="XM_020210137.1"/>
</dbReference>
<comment type="similarity">
    <text evidence="3">Belongs to the EMC2 family.</text>
</comment>
<comment type="subunit">
    <text evidence="3">Component of the ER membrane protein complex (EMC).</text>
</comment>
<dbReference type="AlphaFoldDB" id="A0A1E4SGP4"/>
<dbReference type="EMBL" id="KV453913">
    <property type="protein sequence ID" value="ODV78683.1"/>
    <property type="molecule type" value="Genomic_DNA"/>
</dbReference>
<dbReference type="SUPFAM" id="SSF48452">
    <property type="entry name" value="TPR-like"/>
    <property type="match status" value="1"/>
</dbReference>
<dbReference type="OrthoDB" id="124397at2759"/>
<accession>A0A1E4SGP4</accession>
<dbReference type="STRING" id="984487.A0A1E4SGP4"/>
<dbReference type="InterPro" id="IPR011990">
    <property type="entry name" value="TPR-like_helical_dom_sf"/>
</dbReference>
<dbReference type="PANTHER" id="PTHR12760">
    <property type="entry name" value="TETRATRICOPEPTIDE REPEAT PROTEIN"/>
    <property type="match status" value="1"/>
</dbReference>
<reference evidence="5" key="1">
    <citation type="submission" date="2016-05" db="EMBL/GenBank/DDBJ databases">
        <title>Comparative genomics of biotechnologically important yeasts.</title>
        <authorList>
            <consortium name="DOE Joint Genome Institute"/>
            <person name="Riley R."/>
            <person name="Haridas S."/>
            <person name="Wolfe K.H."/>
            <person name="Lopes M.R."/>
            <person name="Hittinger C.T."/>
            <person name="Goker M."/>
            <person name="Salamov A."/>
            <person name="Wisecaver J."/>
            <person name="Long T.M."/>
            <person name="Aerts A.L."/>
            <person name="Barry K."/>
            <person name="Choi C."/>
            <person name="Clum A."/>
            <person name="Coughlan A.Y."/>
            <person name="Deshpande S."/>
            <person name="Douglass A.P."/>
            <person name="Hanson S.J."/>
            <person name="Klenk H.-P."/>
            <person name="Labutti K."/>
            <person name="Lapidus A."/>
            <person name="Lindquist E."/>
            <person name="Lipzen A."/>
            <person name="Meier-Kolthoff J.P."/>
            <person name="Ohm R.A."/>
            <person name="Otillar R.P."/>
            <person name="Pangilinan J."/>
            <person name="Peng Y."/>
            <person name="Rokas A."/>
            <person name="Rosa C.A."/>
            <person name="Scheuner C."/>
            <person name="Sibirny A.A."/>
            <person name="Slot J.C."/>
            <person name="Stielow J.B."/>
            <person name="Sun H."/>
            <person name="Kurtzman C.P."/>
            <person name="Blackwell M."/>
            <person name="Grigoriev I.V."/>
            <person name="Jeffries T.W."/>
        </authorList>
    </citation>
    <scope>NUCLEOTIDE SEQUENCE [LARGE SCALE GENOMIC DNA]</scope>
    <source>
        <strain evidence="5">NRRL Y-17324</strain>
    </source>
</reference>
<dbReference type="PROSITE" id="PS50005">
    <property type="entry name" value="TPR"/>
    <property type="match status" value="1"/>
</dbReference>
<organism evidence="4 5">
    <name type="scientific">Suhomyces tanzawaensis NRRL Y-17324</name>
    <dbReference type="NCBI Taxonomy" id="984487"/>
    <lineage>
        <taxon>Eukaryota</taxon>
        <taxon>Fungi</taxon>
        <taxon>Dikarya</taxon>
        <taxon>Ascomycota</taxon>
        <taxon>Saccharomycotina</taxon>
        <taxon>Pichiomycetes</taxon>
        <taxon>Debaryomycetaceae</taxon>
        <taxon>Suhomyces</taxon>
    </lineage>
</organism>
<gene>
    <name evidence="4" type="ORF">CANTADRAFT_52938</name>
</gene>
<keyword evidence="1 2" id="KW-0802">TPR repeat</keyword>
<proteinExistence type="inferred from homology"/>
<dbReference type="GeneID" id="30984273"/>
<feature type="repeat" description="TPR" evidence="2">
    <location>
        <begin position="153"/>
        <end position="186"/>
    </location>
</feature>
<dbReference type="Gene3D" id="1.25.40.10">
    <property type="entry name" value="Tetratricopeptide repeat domain"/>
    <property type="match status" value="1"/>
</dbReference>
<evidence type="ECO:0000256" key="2">
    <source>
        <dbReference type="PROSITE-ProRule" id="PRU00339"/>
    </source>
</evidence>
<protein>
    <recommendedName>
        <fullName evidence="3">ER membrane protein complex subunit 2</fullName>
    </recommendedName>
</protein>
<keyword evidence="3" id="KW-0472">Membrane</keyword>
<evidence type="ECO:0000313" key="4">
    <source>
        <dbReference type="EMBL" id="ODV78683.1"/>
    </source>
</evidence>
<name>A0A1E4SGP4_9ASCO</name>
<keyword evidence="5" id="KW-1185">Reference proteome</keyword>
<dbReference type="InterPro" id="IPR039856">
    <property type="entry name" value="EMC2-like"/>
</dbReference>
<sequence>MSSVSALKNKLVLVARSGTYVNFAPSQVQKYHHETERFLMNSSDELDAVELFDVYEMQFHLALITSHDVEAKAILDRLVDQFGSSENSQRIRLLQSKYLEVMGEPEQALKVLGNDPDELRLSRRLTTNSRKSGNAEEYIANLNFYLDLQPSDLITWAELGDEYAKVGHYDKAVFSLQEILLQEPFAYPVFYKVGLYNYYRFLQEEQALKTERKDKLWELVEILQDARNNYLRSVEICDVYIKSWIGIYLISSHKFNDKLRKLNSVKEVAKFLEQNDKLKTLSEKKIRELDQEAWAQIKQ</sequence>
<evidence type="ECO:0000313" key="5">
    <source>
        <dbReference type="Proteomes" id="UP000094285"/>
    </source>
</evidence>
<dbReference type="InterPro" id="IPR019734">
    <property type="entry name" value="TPR_rpt"/>
</dbReference>
<dbReference type="GO" id="GO:0072546">
    <property type="term" value="C:EMC complex"/>
    <property type="evidence" value="ECO:0007669"/>
    <property type="project" value="UniProtKB-UniRule"/>
</dbReference>
<dbReference type="Proteomes" id="UP000094285">
    <property type="component" value="Unassembled WGS sequence"/>
</dbReference>
<keyword evidence="3" id="KW-0256">Endoplasmic reticulum</keyword>
<comment type="subcellular location">
    <subcellularLocation>
        <location evidence="3">Endoplasmic reticulum membrane</location>
        <topology evidence="3">Peripheral membrane protein</topology>
        <orientation evidence="3">Cytoplasmic side</orientation>
    </subcellularLocation>
</comment>
<comment type="function">
    <text evidence="3">Part of the endoplasmic reticulum membrane protein complex (EMC) that enables the energy-independent insertion into endoplasmic reticulum membranes of newly synthesized membrane proteins.</text>
</comment>